<reference evidence="2" key="1">
    <citation type="journal article" date="2011" name="Nature">
        <title>Genome sequence and analysis of the tuber crop potato.</title>
        <authorList>
            <consortium name="The Potato Genome Sequencing Consortium"/>
        </authorList>
    </citation>
    <scope>NUCLEOTIDE SEQUENCE [LARGE SCALE GENOMIC DNA]</scope>
    <source>
        <strain evidence="2">cv. DM1-3 516 R44</strain>
    </source>
</reference>
<evidence type="ECO:0000313" key="2">
    <source>
        <dbReference type="Proteomes" id="UP000011115"/>
    </source>
</evidence>
<reference evidence="1" key="2">
    <citation type="submission" date="2015-06" db="UniProtKB">
        <authorList>
            <consortium name="EnsemblPlants"/>
        </authorList>
    </citation>
    <scope>IDENTIFICATION</scope>
    <source>
        <strain evidence="1">DM1-3 516 R44</strain>
    </source>
</reference>
<dbReference type="EnsemblPlants" id="PGSC0003DMT400035167">
    <property type="protein sequence ID" value="PGSC0003DMT400035167"/>
    <property type="gene ID" value="PGSC0003DMG402013517"/>
</dbReference>
<dbReference type="Proteomes" id="UP000011115">
    <property type="component" value="Unassembled WGS sequence"/>
</dbReference>
<proteinExistence type="predicted"/>
<keyword evidence="2" id="KW-1185">Reference proteome</keyword>
<dbReference type="Gramene" id="PGSC0003DMT400035167">
    <property type="protein sequence ID" value="PGSC0003DMT400035167"/>
    <property type="gene ID" value="PGSC0003DMG402013517"/>
</dbReference>
<dbReference type="HOGENOM" id="CLU_3091099_0_0_1"/>
<protein>
    <submittedName>
        <fullName evidence="1">Uncharacterized protein</fullName>
    </submittedName>
</protein>
<accession>M1B1X4</accession>
<dbReference type="PaxDb" id="4113-PGSC0003DMT400035167"/>
<evidence type="ECO:0000313" key="1">
    <source>
        <dbReference type="EnsemblPlants" id="PGSC0003DMT400035167"/>
    </source>
</evidence>
<name>M1B1X4_SOLTU</name>
<dbReference type="AlphaFoldDB" id="M1B1X4"/>
<organism evidence="1 2">
    <name type="scientific">Solanum tuberosum</name>
    <name type="common">Potato</name>
    <dbReference type="NCBI Taxonomy" id="4113"/>
    <lineage>
        <taxon>Eukaryota</taxon>
        <taxon>Viridiplantae</taxon>
        <taxon>Streptophyta</taxon>
        <taxon>Embryophyta</taxon>
        <taxon>Tracheophyta</taxon>
        <taxon>Spermatophyta</taxon>
        <taxon>Magnoliopsida</taxon>
        <taxon>eudicotyledons</taxon>
        <taxon>Gunneridae</taxon>
        <taxon>Pentapetalae</taxon>
        <taxon>asterids</taxon>
        <taxon>lamiids</taxon>
        <taxon>Solanales</taxon>
        <taxon>Solanaceae</taxon>
        <taxon>Solanoideae</taxon>
        <taxon>Solaneae</taxon>
        <taxon>Solanum</taxon>
    </lineage>
</organism>
<sequence length="52" mass="5591">MATSGNQTLVPAGEILQQQQMDVSCVRNNQQGEVISNIVDRVGVKVQSSETC</sequence>
<dbReference type="InParanoid" id="M1B1X4"/>